<dbReference type="Proteomes" id="UP001597237">
    <property type="component" value="Unassembled WGS sequence"/>
</dbReference>
<dbReference type="GO" id="GO:0016787">
    <property type="term" value="F:hydrolase activity"/>
    <property type="evidence" value="ECO:0007669"/>
    <property type="project" value="UniProtKB-KW"/>
</dbReference>
<feature type="domain" description="AB hydrolase-1" evidence="1">
    <location>
        <begin position="42"/>
        <end position="146"/>
    </location>
</feature>
<dbReference type="EMBL" id="JBHUEY010000001">
    <property type="protein sequence ID" value="MFD1782296.1"/>
    <property type="molecule type" value="Genomic_DNA"/>
</dbReference>
<comment type="caution">
    <text evidence="2">The sequence shown here is derived from an EMBL/GenBank/DDBJ whole genome shotgun (WGS) entry which is preliminary data.</text>
</comment>
<dbReference type="InterPro" id="IPR000073">
    <property type="entry name" value="AB_hydrolase_1"/>
</dbReference>
<proteinExistence type="predicted"/>
<dbReference type="PANTHER" id="PTHR43798">
    <property type="entry name" value="MONOACYLGLYCEROL LIPASE"/>
    <property type="match status" value="1"/>
</dbReference>
<keyword evidence="2" id="KW-0378">Hydrolase</keyword>
<evidence type="ECO:0000313" key="3">
    <source>
        <dbReference type="Proteomes" id="UP001597237"/>
    </source>
</evidence>
<dbReference type="RefSeq" id="WP_377280645.1">
    <property type="nucleotide sequence ID" value="NZ_JBHRSI010000001.1"/>
</dbReference>
<dbReference type="SUPFAM" id="SSF53474">
    <property type="entry name" value="alpha/beta-Hydrolases"/>
    <property type="match status" value="1"/>
</dbReference>
<reference evidence="3" key="1">
    <citation type="journal article" date="2019" name="Int. J. Syst. Evol. Microbiol.">
        <title>The Global Catalogue of Microorganisms (GCM) 10K type strain sequencing project: providing services to taxonomists for standard genome sequencing and annotation.</title>
        <authorList>
            <consortium name="The Broad Institute Genomics Platform"/>
            <consortium name="The Broad Institute Genome Sequencing Center for Infectious Disease"/>
            <person name="Wu L."/>
            <person name="Ma J."/>
        </authorList>
    </citation>
    <scope>NUCLEOTIDE SEQUENCE [LARGE SCALE GENOMIC DNA]</scope>
    <source>
        <strain evidence="3">DFY28</strain>
    </source>
</reference>
<accession>A0ABW4MX05</accession>
<organism evidence="2 3">
    <name type="scientific">Phenylobacterium terrae</name>
    <dbReference type="NCBI Taxonomy" id="2665495"/>
    <lineage>
        <taxon>Bacteria</taxon>
        <taxon>Pseudomonadati</taxon>
        <taxon>Pseudomonadota</taxon>
        <taxon>Alphaproteobacteria</taxon>
        <taxon>Caulobacterales</taxon>
        <taxon>Caulobacteraceae</taxon>
        <taxon>Phenylobacterium</taxon>
    </lineage>
</organism>
<dbReference type="InterPro" id="IPR029058">
    <property type="entry name" value="AB_hydrolase_fold"/>
</dbReference>
<keyword evidence="3" id="KW-1185">Reference proteome</keyword>
<dbReference type="Gene3D" id="3.40.50.1820">
    <property type="entry name" value="alpha/beta hydrolase"/>
    <property type="match status" value="2"/>
</dbReference>
<name>A0ABW4MX05_9CAUL</name>
<protein>
    <submittedName>
        <fullName evidence="2">Alpha/beta fold hydrolase</fullName>
    </submittedName>
</protein>
<sequence length="291" mass="31378">MPTSEDYPDDVVRRISFEAGGGHGWKISALTTPRDKPAPWKIVVITGSPSWAEYWAPVMAALPQDREMLVVDRPGFAGSEPFDCVPDITVQAQALAPALAAAPGQKVLLIGQSYGGAIASLMARAHPRQVHGLVLLSAFLGSPGPTAKFLLEHGSKVLGLLPRDLKHATIECTGQASQLHLLHQALPALKVPIHVVHGDADDFAPIDIAERLARETRTRRPIRFQSVPGANHFMNDAPPQLLLEVIEACIPPAPLPLWKRVPLPNLRWPKLRLPQTIGAGGVRQRGLAASI</sequence>
<gene>
    <name evidence="2" type="ORF">ACFSC0_02735</name>
</gene>
<dbReference type="PANTHER" id="PTHR43798:SF33">
    <property type="entry name" value="HYDROLASE, PUTATIVE (AFU_ORTHOLOGUE AFUA_2G14860)-RELATED"/>
    <property type="match status" value="1"/>
</dbReference>
<dbReference type="Pfam" id="PF00561">
    <property type="entry name" value="Abhydrolase_1"/>
    <property type="match status" value="1"/>
</dbReference>
<dbReference type="InterPro" id="IPR050266">
    <property type="entry name" value="AB_hydrolase_sf"/>
</dbReference>
<evidence type="ECO:0000313" key="2">
    <source>
        <dbReference type="EMBL" id="MFD1782296.1"/>
    </source>
</evidence>
<evidence type="ECO:0000259" key="1">
    <source>
        <dbReference type="Pfam" id="PF00561"/>
    </source>
</evidence>
<dbReference type="PRINTS" id="PR00111">
    <property type="entry name" value="ABHYDROLASE"/>
</dbReference>